<dbReference type="PROSITE" id="PS51270">
    <property type="entry name" value="ZF_CTCHY"/>
    <property type="match status" value="1"/>
</dbReference>
<keyword evidence="5" id="KW-0479">Metal-binding</keyword>
<keyword evidence="2" id="KW-0963">Cytoplasm</keyword>
<proteinExistence type="predicted"/>
<comment type="caution">
    <text evidence="7">The sequence shown here is derived from an EMBL/GenBank/DDBJ whole genome shotgun (WGS) entry which is preliminary data.</text>
</comment>
<dbReference type="GO" id="GO:0008270">
    <property type="term" value="F:zinc ion binding"/>
    <property type="evidence" value="ECO:0007669"/>
    <property type="project" value="UniProtKB-KW"/>
</dbReference>
<reference evidence="7" key="1">
    <citation type="submission" date="2022-04" db="EMBL/GenBank/DDBJ databases">
        <authorList>
            <person name="Xu L."/>
            <person name="Lv Z."/>
        </authorList>
    </citation>
    <scope>NUCLEOTIDE SEQUENCE</scope>
    <source>
        <strain evidence="7">LV_2022a</strain>
    </source>
</reference>
<evidence type="ECO:0000313" key="8">
    <source>
        <dbReference type="Proteomes" id="UP001292079"/>
    </source>
</evidence>
<dbReference type="PANTHER" id="PTHR13493">
    <property type="entry name" value="ZINC FINGER CCHC DOMAIN-CONTAINING"/>
    <property type="match status" value="1"/>
</dbReference>
<dbReference type="InterPro" id="IPR017921">
    <property type="entry name" value="Znf_CTCHY"/>
</dbReference>
<dbReference type="InterPro" id="IPR039846">
    <property type="entry name" value="ZCCHC4"/>
</dbReference>
<dbReference type="InterPro" id="IPR037275">
    <property type="entry name" value="Znf_CTCHY_sf"/>
</dbReference>
<evidence type="ECO:0000256" key="3">
    <source>
        <dbReference type="ARBA" id="ARBA00022603"/>
    </source>
</evidence>
<evidence type="ECO:0000313" key="7">
    <source>
        <dbReference type="EMBL" id="KAK4469936.1"/>
    </source>
</evidence>
<keyword evidence="5" id="KW-0862">Zinc</keyword>
<accession>A0AAE1Z9E0</accession>
<dbReference type="GO" id="GO:0008988">
    <property type="term" value="F:rRNA (adenine-N6-)-methyltransferase activity"/>
    <property type="evidence" value="ECO:0007669"/>
    <property type="project" value="InterPro"/>
</dbReference>
<evidence type="ECO:0000256" key="5">
    <source>
        <dbReference type="PROSITE-ProRule" id="PRU00965"/>
    </source>
</evidence>
<dbReference type="Pfam" id="PF10237">
    <property type="entry name" value="N6-adenineMlase"/>
    <property type="match status" value="1"/>
</dbReference>
<keyword evidence="5" id="KW-0863">Zinc-finger</keyword>
<dbReference type="PROSITE" id="PS50216">
    <property type="entry name" value="DHHC"/>
    <property type="match status" value="1"/>
</dbReference>
<dbReference type="GO" id="GO:0005730">
    <property type="term" value="C:nucleolus"/>
    <property type="evidence" value="ECO:0007669"/>
    <property type="project" value="TreeGrafter"/>
</dbReference>
<keyword evidence="3" id="KW-0489">Methyltransferase</keyword>
<dbReference type="EMBL" id="JALJAT010000005">
    <property type="protein sequence ID" value="KAK4469936.1"/>
    <property type="molecule type" value="Genomic_DNA"/>
</dbReference>
<protein>
    <recommendedName>
        <fullName evidence="6">CTCHY-type domain-containing protein</fullName>
    </recommendedName>
</protein>
<dbReference type="SUPFAM" id="SSF161245">
    <property type="entry name" value="Zinc hairpin stack"/>
    <property type="match status" value="1"/>
</dbReference>
<dbReference type="GO" id="GO:0005737">
    <property type="term" value="C:cytoplasm"/>
    <property type="evidence" value="ECO:0007669"/>
    <property type="project" value="UniProtKB-SubCell"/>
</dbReference>
<dbReference type="InterPro" id="IPR041370">
    <property type="entry name" value="Mlase_EEF1AKMT1/ZCCHC4"/>
</dbReference>
<organism evidence="7 8">
    <name type="scientific">Schistosoma mekongi</name>
    <name type="common">Parasitic worm</name>
    <dbReference type="NCBI Taxonomy" id="38744"/>
    <lineage>
        <taxon>Eukaryota</taxon>
        <taxon>Metazoa</taxon>
        <taxon>Spiralia</taxon>
        <taxon>Lophotrochozoa</taxon>
        <taxon>Platyhelminthes</taxon>
        <taxon>Trematoda</taxon>
        <taxon>Digenea</taxon>
        <taxon>Strigeidida</taxon>
        <taxon>Schistosomatoidea</taxon>
        <taxon>Schistosomatidae</taxon>
        <taxon>Schistosoma</taxon>
    </lineage>
</organism>
<evidence type="ECO:0000256" key="2">
    <source>
        <dbReference type="ARBA" id="ARBA00022490"/>
    </source>
</evidence>
<keyword evidence="8" id="KW-1185">Reference proteome</keyword>
<evidence type="ECO:0000259" key="6">
    <source>
        <dbReference type="PROSITE" id="PS51270"/>
    </source>
</evidence>
<dbReference type="AlphaFoldDB" id="A0AAE1Z9E0"/>
<sequence length="584" mass="68106">MQQSSQRPLTNRLVTIDYDLFQNDRIPVEPQVSKPYWMIELSTDGPLCSHGPMLKITDELSHSSHYACSAFRSKGECERQNLYQSTLNNWLLEDILKLNQSDRAYCYTCDCLFSLRLNGEKHEMHEYRRNLSENLLAMPSFVLRPFKDSKAHAEPQVSKPYWMIELSTDGPLCSHGPMLKITDELSHSSHYACSAFRSKGECERQNLYQSTLNNWLLEDILKLNQSDRAYCYTCDCLFSLRLNGEKHEMHEYRRNLSENLLAMPSFVLRPFKDSKAHAQYFFSLDCLNRLYSIIQKLSTNHVICVGSPRLHDFIQLQCIHRGQLIDSYLLDLDFRLSCFYRSHRFSQYNMVNGFFFSQKDEEDFHRFIKDRVKSGDKCLIFCDPPFSAPLGLIMEQIRILGMSVIQHTSSSQTTQINSESEDENNIPYFLVLPFFFEKKLQKIAPFLNLLDYKITYENHSRLDFDSNDFGDSRVLCSKNGSSSHQGQRRDSVVRLFTSLRPSLVRPPKSVEKSFRFCEICQRYSHVTNLHCSKCNRCTTKHGPTYVHCDKCGRCKSTKKFHCNKCKQCVSVSQCVHLIKRQKLL</sequence>
<evidence type="ECO:0000256" key="4">
    <source>
        <dbReference type="ARBA" id="ARBA00022679"/>
    </source>
</evidence>
<gene>
    <name evidence="7" type="ORF">MN116_007437</name>
</gene>
<feature type="domain" description="CTCHY-type" evidence="6">
    <location>
        <begin position="512"/>
        <end position="573"/>
    </location>
</feature>
<comment type="subcellular location">
    <subcellularLocation>
        <location evidence="1">Cytoplasm</location>
    </subcellularLocation>
</comment>
<evidence type="ECO:0000256" key="1">
    <source>
        <dbReference type="ARBA" id="ARBA00004496"/>
    </source>
</evidence>
<name>A0AAE1Z9E0_SCHME</name>
<dbReference type="PANTHER" id="PTHR13493:SF3">
    <property type="entry name" value="RRNA N6-ADENOSINE-METHYLTRANSFERASE ZCCHC4"/>
    <property type="match status" value="1"/>
</dbReference>
<reference evidence="7" key="2">
    <citation type="journal article" date="2023" name="Infect Dis Poverty">
        <title>Chromosome-scale genome of the human blood fluke Schistosoma mekongi and its implications for public health.</title>
        <authorList>
            <person name="Zhou M."/>
            <person name="Xu L."/>
            <person name="Xu D."/>
            <person name="Chen W."/>
            <person name="Khan J."/>
            <person name="Hu Y."/>
            <person name="Huang H."/>
            <person name="Wei H."/>
            <person name="Zhang Y."/>
            <person name="Chusongsang P."/>
            <person name="Tanasarnprasert K."/>
            <person name="Hu X."/>
            <person name="Limpanont Y."/>
            <person name="Lv Z."/>
        </authorList>
    </citation>
    <scope>NUCLEOTIDE SEQUENCE</scope>
    <source>
        <strain evidence="7">LV_2022a</strain>
    </source>
</reference>
<dbReference type="Proteomes" id="UP001292079">
    <property type="component" value="Unassembled WGS sequence"/>
</dbReference>
<keyword evidence="4" id="KW-0808">Transferase</keyword>